<dbReference type="EMBL" id="QMBP01000001">
    <property type="protein sequence ID" value="RAZ92837.1"/>
    <property type="molecule type" value="Genomic_DNA"/>
</dbReference>
<comment type="caution">
    <text evidence="1">The sequence shown here is derived from an EMBL/GenBank/DDBJ whole genome shotgun (WGS) entry which is preliminary data.</text>
</comment>
<reference evidence="1 2" key="1">
    <citation type="submission" date="2018-07" db="EMBL/GenBank/DDBJ databases">
        <title>Diversity of Mesorhizobium strains in Brazil.</title>
        <authorList>
            <person name="Helene L.C.F."/>
            <person name="Dall'Agnol R."/>
            <person name="Delamuta J.R.M."/>
            <person name="Hungria M."/>
        </authorList>
    </citation>
    <scope>NUCLEOTIDE SEQUENCE [LARGE SCALE GENOMIC DNA]</scope>
    <source>
        <strain evidence="1 2">AC99b</strain>
    </source>
</reference>
<sequence>MICAQIGRLTVIHFHTLKAALAALAMLAGSAVFAPLMSQPLKEPQAVPLDFLAWIDKDPGWLRQQLAALGVVNAPKIQNTMLETTDLATLKAANRIRAFAYLAAKGQRPPFYDLALGGPSGPVRCITQFPLAIVPGLGPLDFARPSFPAAAADPAILKACTVQEAKNAPYAGMDRASFREQYFDLHGLLKKEHQTMNADPAFMAKAIDLGFFLNTEDFSGVLTVE</sequence>
<proteinExistence type="predicted"/>
<keyword evidence="2" id="KW-1185">Reference proteome</keyword>
<evidence type="ECO:0000313" key="1">
    <source>
        <dbReference type="EMBL" id="RAZ92837.1"/>
    </source>
</evidence>
<evidence type="ECO:0000313" key="2">
    <source>
        <dbReference type="Proteomes" id="UP000251558"/>
    </source>
</evidence>
<gene>
    <name evidence="1" type="ORF">DPM33_02925</name>
</gene>
<dbReference type="Proteomes" id="UP000251558">
    <property type="component" value="Unassembled WGS sequence"/>
</dbReference>
<accession>A0A330I774</accession>
<organism evidence="1 2">
    <name type="scientific">Mesorhizobium hawassense</name>
    <dbReference type="NCBI Taxonomy" id="1209954"/>
    <lineage>
        <taxon>Bacteria</taxon>
        <taxon>Pseudomonadati</taxon>
        <taxon>Pseudomonadota</taxon>
        <taxon>Alphaproteobacteria</taxon>
        <taxon>Hyphomicrobiales</taxon>
        <taxon>Phyllobacteriaceae</taxon>
        <taxon>Mesorhizobium</taxon>
    </lineage>
</organism>
<name>A0A330I774_9HYPH</name>
<protein>
    <submittedName>
        <fullName evidence="1">Uncharacterized protein</fullName>
    </submittedName>
</protein>
<dbReference type="AlphaFoldDB" id="A0A330I774"/>